<feature type="region of interest" description="Disordered" evidence="1">
    <location>
        <begin position="500"/>
        <end position="530"/>
    </location>
</feature>
<feature type="region of interest" description="Disordered" evidence="1">
    <location>
        <begin position="101"/>
        <end position="130"/>
    </location>
</feature>
<reference evidence="2 3" key="2">
    <citation type="submission" date="2019-01" db="EMBL/GenBank/DDBJ databases">
        <title>The decoding of complex shrimp genome reveals the adaptation for benthos swimmer, frequently molting mechanism and breeding impact on genome.</title>
        <authorList>
            <person name="Sun Y."/>
            <person name="Gao Y."/>
            <person name="Yu Y."/>
        </authorList>
    </citation>
    <scope>NUCLEOTIDE SEQUENCE [LARGE SCALE GENOMIC DNA]</scope>
    <source>
        <tissue evidence="2">Muscle</tissue>
    </source>
</reference>
<evidence type="ECO:0000256" key="1">
    <source>
        <dbReference type="SAM" id="MobiDB-lite"/>
    </source>
</evidence>
<dbReference type="STRING" id="6689.A0A423SHA5"/>
<comment type="caution">
    <text evidence="2">The sequence shown here is derived from an EMBL/GenBank/DDBJ whole genome shotgun (WGS) entry which is preliminary data.</text>
</comment>
<keyword evidence="3" id="KW-1185">Reference proteome</keyword>
<reference evidence="2 3" key="1">
    <citation type="submission" date="2018-04" db="EMBL/GenBank/DDBJ databases">
        <authorList>
            <person name="Zhang X."/>
            <person name="Yuan J."/>
            <person name="Li F."/>
            <person name="Xiang J."/>
        </authorList>
    </citation>
    <scope>NUCLEOTIDE SEQUENCE [LARGE SCALE GENOMIC DNA]</scope>
    <source>
        <tissue evidence="2">Muscle</tissue>
    </source>
</reference>
<dbReference type="EMBL" id="QCYY01003420">
    <property type="protein sequence ID" value="ROT63572.1"/>
    <property type="molecule type" value="Genomic_DNA"/>
</dbReference>
<feature type="compositionally biased region" description="Polar residues" evidence="1">
    <location>
        <begin position="108"/>
        <end position="122"/>
    </location>
</feature>
<feature type="compositionally biased region" description="Polar residues" evidence="1">
    <location>
        <begin position="370"/>
        <end position="381"/>
    </location>
</feature>
<name>A0A423SHA5_PENVA</name>
<evidence type="ECO:0000313" key="3">
    <source>
        <dbReference type="Proteomes" id="UP000283509"/>
    </source>
</evidence>
<evidence type="ECO:0000313" key="2">
    <source>
        <dbReference type="EMBL" id="ROT63572.1"/>
    </source>
</evidence>
<feature type="region of interest" description="Disordered" evidence="1">
    <location>
        <begin position="1"/>
        <end position="20"/>
    </location>
</feature>
<feature type="compositionally biased region" description="Polar residues" evidence="1">
    <location>
        <begin position="413"/>
        <end position="424"/>
    </location>
</feature>
<accession>A0A423SHA5</accession>
<feature type="region of interest" description="Disordered" evidence="1">
    <location>
        <begin position="303"/>
        <end position="481"/>
    </location>
</feature>
<dbReference type="Proteomes" id="UP000283509">
    <property type="component" value="Unassembled WGS sequence"/>
</dbReference>
<proteinExistence type="predicted"/>
<protein>
    <submittedName>
        <fullName evidence="2">Uncharacterized protein</fullName>
    </submittedName>
</protein>
<dbReference type="AlphaFoldDB" id="A0A423SHA5"/>
<organism evidence="2 3">
    <name type="scientific">Penaeus vannamei</name>
    <name type="common">Whiteleg shrimp</name>
    <name type="synonym">Litopenaeus vannamei</name>
    <dbReference type="NCBI Taxonomy" id="6689"/>
    <lineage>
        <taxon>Eukaryota</taxon>
        <taxon>Metazoa</taxon>
        <taxon>Ecdysozoa</taxon>
        <taxon>Arthropoda</taxon>
        <taxon>Crustacea</taxon>
        <taxon>Multicrustacea</taxon>
        <taxon>Malacostraca</taxon>
        <taxon>Eumalacostraca</taxon>
        <taxon>Eucarida</taxon>
        <taxon>Decapoda</taxon>
        <taxon>Dendrobranchiata</taxon>
        <taxon>Penaeoidea</taxon>
        <taxon>Penaeidae</taxon>
        <taxon>Penaeus</taxon>
    </lineage>
</organism>
<feature type="compositionally biased region" description="Low complexity" evidence="1">
    <location>
        <begin position="391"/>
        <end position="412"/>
    </location>
</feature>
<gene>
    <name evidence="2" type="ORF">C7M84_018546</name>
</gene>
<feature type="compositionally biased region" description="Polar residues" evidence="1">
    <location>
        <begin position="308"/>
        <end position="319"/>
    </location>
</feature>
<sequence>MTKYKDHVSKLNESLQNERKKQAELVERIKELEEQKLPIKEKLHESELTLKRLGNENRSLEAQIKLANSKMKEMQKQWERESFGFTGRSLGRATVSETRLSEIMMPRPSSSSTEEDSINNSDHLLLPKSSKNPSKVMIRAVSSDVVFRKPTRQNTTLEKQPKSSVDIANLAVAATGKKKITPSLEKVMSDKSLGHSVPRDMLFNCEDEEELFSNKYLIDMQVGRCSTLDDPHWKRLSELQRRNSLYPPHMRSAYPAEMQFRPLQDFDDDKLRAGNAVEDRQLLNLTQATENLGLDSPAFNLRKRKSLSDSTHSETSLDSSGGKRSKRLSTSYSRPGPPTPGRKSLSRADKENRAENSSPVSVGSRRSKVSPKSTYSDGSPVSTRSRRRTNARSTQSPGSSSTVSTRTPGGRSNHSGRSPANVSVLSKKGMTPRGKRGLTPSSLRKILSKGKSPWRKLENEAETPRGLGDSTGSNGSSKLRIFRRPFGSRNYNVLSASLRSQENPLDLNDSLTVSTGRSGLTVDRKSRGKK</sequence>
<feature type="compositionally biased region" description="Polar residues" evidence="1">
    <location>
        <begin position="500"/>
        <end position="518"/>
    </location>
</feature>